<dbReference type="GO" id="GO:0016755">
    <property type="term" value="F:aminoacyltransferase activity"/>
    <property type="evidence" value="ECO:0007669"/>
    <property type="project" value="InterPro"/>
</dbReference>
<feature type="chain" id="PRO_5012872467" evidence="1">
    <location>
        <begin position="26"/>
        <end position="475"/>
    </location>
</feature>
<dbReference type="InterPro" id="IPR032048">
    <property type="entry name" value="TGase_elicitor"/>
</dbReference>
<keyword evidence="3" id="KW-1185">Reference proteome</keyword>
<protein>
    <submittedName>
        <fullName evidence="2">Transglutaminase elicitor</fullName>
    </submittedName>
</protein>
<feature type="signal peptide" evidence="1">
    <location>
        <begin position="1"/>
        <end position="25"/>
    </location>
</feature>
<gene>
    <name evidence="2" type="ORF">PHMEG_00028982</name>
</gene>
<reference evidence="3" key="1">
    <citation type="submission" date="2017-03" db="EMBL/GenBank/DDBJ databases">
        <title>Phytopthora megakarya and P. palmivora, two closely related causual agents of cacao black pod achieved similar genome size and gene model numbers by different mechanisms.</title>
        <authorList>
            <person name="Ali S."/>
            <person name="Shao J."/>
            <person name="Larry D.J."/>
            <person name="Kronmiller B."/>
            <person name="Shen D."/>
            <person name="Strem M.D."/>
            <person name="Melnick R.L."/>
            <person name="Guiltinan M.J."/>
            <person name="Tyler B.M."/>
            <person name="Meinhardt L.W."/>
            <person name="Bailey B.A."/>
        </authorList>
    </citation>
    <scope>NUCLEOTIDE SEQUENCE [LARGE SCALE GENOMIC DNA]</scope>
    <source>
        <strain evidence="3">zdho120</strain>
    </source>
</reference>
<dbReference type="EMBL" id="NBNE01008041">
    <property type="protein sequence ID" value="OWY99932.1"/>
    <property type="molecule type" value="Genomic_DNA"/>
</dbReference>
<evidence type="ECO:0000256" key="1">
    <source>
        <dbReference type="SAM" id="SignalP"/>
    </source>
</evidence>
<name>A0A225V3Q9_9STRA</name>
<evidence type="ECO:0000313" key="3">
    <source>
        <dbReference type="Proteomes" id="UP000198211"/>
    </source>
</evidence>
<keyword evidence="1" id="KW-0732">Signal</keyword>
<organism evidence="2 3">
    <name type="scientific">Phytophthora megakarya</name>
    <dbReference type="NCBI Taxonomy" id="4795"/>
    <lineage>
        <taxon>Eukaryota</taxon>
        <taxon>Sar</taxon>
        <taxon>Stramenopiles</taxon>
        <taxon>Oomycota</taxon>
        <taxon>Peronosporomycetes</taxon>
        <taxon>Peronosporales</taxon>
        <taxon>Peronosporaceae</taxon>
        <taxon>Phytophthora</taxon>
    </lineage>
</organism>
<dbReference type="OrthoDB" id="10249031at2759"/>
<dbReference type="Proteomes" id="UP000198211">
    <property type="component" value="Unassembled WGS sequence"/>
</dbReference>
<dbReference type="Gene3D" id="3.30.40.240">
    <property type="entry name" value="Transglutaminase elicitor, body domain"/>
    <property type="match status" value="1"/>
</dbReference>
<feature type="non-terminal residue" evidence="2">
    <location>
        <position position="475"/>
    </location>
</feature>
<dbReference type="Pfam" id="PF16683">
    <property type="entry name" value="TGase_elicitor"/>
    <property type="match status" value="1"/>
</dbReference>
<evidence type="ECO:0000313" key="2">
    <source>
        <dbReference type="EMBL" id="OWY99932.1"/>
    </source>
</evidence>
<proteinExistence type="predicted"/>
<comment type="caution">
    <text evidence="2">The sequence shown here is derived from an EMBL/GenBank/DDBJ whole genome shotgun (WGS) entry which is preliminary data.</text>
</comment>
<sequence length="475" mass="52068">MVCIPRHLFAAVVAIAALQLHQVTASSLQTDPTTTCTSYNISDKNFPGRGSEIEDDGTCVVTVPGGPSGPKAAGISPVPVTQPNLLSKMSTAPVDPVFTKVGTEIMSEKIPADGADHDAYVVSPVSIPTITTNSGSPRRRLESTNDDLEFLAGYLKVTMETKLKNLPTTAVYKHSPWAGSNWPTYLDSINYNWNKDQLSPAEKYATAFGLNVTKFMDNVSAQNGINANMNRTECTTNQECFDPNVDTVCGKRVGNDSGYCIPTWFGICNAWAPAAILEQEPNCPVTYNGVTFQPMDIKALVTDIYDDANLTGVFTGARYYGTDDSINEYGSHTDNSYRDLNPGYFHIAAANLLGLLNTTFIIDRDAGVEVWNQPVVGFKVYEQTAMTTTEAAQTFYGLESYPWNDNATSIVYVKSRLSWINETFTDGGLIASGRNQNFTVGSYYDYLLELDDAEEIIGGEWLYDSNTNHPDFLWL</sequence>
<accession>A0A225V3Q9</accession>
<dbReference type="STRING" id="4795.A0A225V3Q9"/>
<dbReference type="AlphaFoldDB" id="A0A225V3Q9"/>